<dbReference type="InterPro" id="IPR011992">
    <property type="entry name" value="EF-hand-dom_pair"/>
</dbReference>
<dbReference type="PROSITE" id="PS50222">
    <property type="entry name" value="EF_HAND_2"/>
    <property type="match status" value="2"/>
</dbReference>
<accession>A0ABW4I5B4</accession>
<dbReference type="EMBL" id="JBHUDY010000001">
    <property type="protein sequence ID" value="MFD1612034.1"/>
    <property type="molecule type" value="Genomic_DNA"/>
</dbReference>
<reference evidence="5" key="1">
    <citation type="journal article" date="2019" name="Int. J. Syst. Evol. Microbiol.">
        <title>The Global Catalogue of Microorganisms (GCM) 10K type strain sequencing project: providing services to taxonomists for standard genome sequencing and annotation.</title>
        <authorList>
            <consortium name="The Broad Institute Genomics Platform"/>
            <consortium name="The Broad Institute Genome Sequencing Center for Infectious Disease"/>
            <person name="Wu L."/>
            <person name="Ma J."/>
        </authorList>
    </citation>
    <scope>NUCLEOTIDE SEQUENCE [LARGE SCALE GENOMIC DNA]</scope>
    <source>
        <strain evidence="5">CGMCC 1.16275</strain>
    </source>
</reference>
<sequence>MKKILLGSAIVIAAPALAQTTAAPTASTNAAQPAAAATPAATAQQPTTAATPAAAATPSAAPAAAATPGASTAATATSNPADAVAAVVSADWSKYDASGKGQLTKAEFGKWMEALREQNPAQKAAVKDATAWTNAAFAKADKDKSGSVSKTELEAFLKS</sequence>
<dbReference type="Gene3D" id="1.10.238.10">
    <property type="entry name" value="EF-hand"/>
    <property type="match status" value="1"/>
</dbReference>
<comment type="caution">
    <text evidence="4">The sequence shown here is derived from an EMBL/GenBank/DDBJ whole genome shotgun (WGS) entry which is preliminary data.</text>
</comment>
<gene>
    <name evidence="4" type="ORF">ACFSCW_09500</name>
</gene>
<name>A0ABW4I5B4_9SPHN</name>
<organism evidence="4 5">
    <name type="scientific">Sphingomonas tabacisoli</name>
    <dbReference type="NCBI Taxonomy" id="2249466"/>
    <lineage>
        <taxon>Bacteria</taxon>
        <taxon>Pseudomonadati</taxon>
        <taxon>Pseudomonadota</taxon>
        <taxon>Alphaproteobacteria</taxon>
        <taxon>Sphingomonadales</taxon>
        <taxon>Sphingomonadaceae</taxon>
        <taxon>Sphingomonas</taxon>
    </lineage>
</organism>
<dbReference type="Pfam" id="PF13202">
    <property type="entry name" value="EF-hand_5"/>
    <property type="match status" value="1"/>
</dbReference>
<dbReference type="RefSeq" id="WP_380888669.1">
    <property type="nucleotide sequence ID" value="NZ_JBHUDY010000001.1"/>
</dbReference>
<dbReference type="SUPFAM" id="SSF47473">
    <property type="entry name" value="EF-hand"/>
    <property type="match status" value="1"/>
</dbReference>
<feature type="domain" description="EF-hand" evidence="3">
    <location>
        <begin position="83"/>
        <end position="118"/>
    </location>
</feature>
<dbReference type="PROSITE" id="PS00018">
    <property type="entry name" value="EF_HAND_1"/>
    <property type="match status" value="1"/>
</dbReference>
<keyword evidence="2" id="KW-0732">Signal</keyword>
<feature type="region of interest" description="Disordered" evidence="1">
    <location>
        <begin position="138"/>
        <end position="159"/>
    </location>
</feature>
<evidence type="ECO:0000256" key="2">
    <source>
        <dbReference type="SAM" id="SignalP"/>
    </source>
</evidence>
<evidence type="ECO:0000256" key="1">
    <source>
        <dbReference type="SAM" id="MobiDB-lite"/>
    </source>
</evidence>
<feature type="chain" id="PRO_5046873102" evidence="2">
    <location>
        <begin position="19"/>
        <end position="159"/>
    </location>
</feature>
<feature type="signal peptide" evidence="2">
    <location>
        <begin position="1"/>
        <end position="18"/>
    </location>
</feature>
<feature type="region of interest" description="Disordered" evidence="1">
    <location>
        <begin position="37"/>
        <end position="79"/>
    </location>
</feature>
<evidence type="ECO:0000259" key="3">
    <source>
        <dbReference type="PROSITE" id="PS50222"/>
    </source>
</evidence>
<dbReference type="InterPro" id="IPR018247">
    <property type="entry name" value="EF_Hand_1_Ca_BS"/>
</dbReference>
<evidence type="ECO:0000313" key="4">
    <source>
        <dbReference type="EMBL" id="MFD1612034.1"/>
    </source>
</evidence>
<evidence type="ECO:0000313" key="5">
    <source>
        <dbReference type="Proteomes" id="UP001597115"/>
    </source>
</evidence>
<protein>
    <submittedName>
        <fullName evidence="4">EF-hand domain-containing protein</fullName>
    </submittedName>
</protein>
<feature type="domain" description="EF-hand" evidence="3">
    <location>
        <begin position="128"/>
        <end position="159"/>
    </location>
</feature>
<proteinExistence type="predicted"/>
<keyword evidence="5" id="KW-1185">Reference proteome</keyword>
<dbReference type="Proteomes" id="UP001597115">
    <property type="component" value="Unassembled WGS sequence"/>
</dbReference>
<feature type="compositionally biased region" description="Basic and acidic residues" evidence="1">
    <location>
        <begin position="139"/>
        <end position="159"/>
    </location>
</feature>
<dbReference type="InterPro" id="IPR002048">
    <property type="entry name" value="EF_hand_dom"/>
</dbReference>